<reference evidence="1 2" key="1">
    <citation type="submission" date="2024-03" db="EMBL/GenBank/DDBJ databases">
        <title>Bacilli Hybrid Assemblies.</title>
        <authorList>
            <person name="Kovac J."/>
        </authorList>
    </citation>
    <scope>NUCLEOTIDE SEQUENCE [LARGE SCALE GENOMIC DNA]</scope>
    <source>
        <strain evidence="1 2">FSL R7-0666</strain>
    </source>
</reference>
<sequence length="102" mass="12179">MKMTDDELIFQYLVYFTARNVTNKRLRMAATEENKILNNKITSKFLDLENKLSFRKIKLTHTTRKIGDMMCYSVFKNGWRQEHEISIKDVKEATSKVINEER</sequence>
<proteinExistence type="predicted"/>
<protein>
    <submittedName>
        <fullName evidence="1">Uncharacterized protein</fullName>
    </submittedName>
</protein>
<evidence type="ECO:0000313" key="2">
    <source>
        <dbReference type="Proteomes" id="UP001418796"/>
    </source>
</evidence>
<gene>
    <name evidence="1" type="ORF">MKY91_20570</name>
</gene>
<name>A0ABU9VNS3_9BACI</name>
<dbReference type="Proteomes" id="UP001418796">
    <property type="component" value="Unassembled WGS sequence"/>
</dbReference>
<organism evidence="1 2">
    <name type="scientific">Alkalicoccobacillus gibsonii</name>
    <dbReference type="NCBI Taxonomy" id="79881"/>
    <lineage>
        <taxon>Bacteria</taxon>
        <taxon>Bacillati</taxon>
        <taxon>Bacillota</taxon>
        <taxon>Bacilli</taxon>
        <taxon>Bacillales</taxon>
        <taxon>Bacillaceae</taxon>
        <taxon>Alkalicoccobacillus</taxon>
    </lineage>
</organism>
<comment type="caution">
    <text evidence="1">The sequence shown here is derived from an EMBL/GenBank/DDBJ whole genome shotgun (WGS) entry which is preliminary data.</text>
</comment>
<evidence type="ECO:0000313" key="1">
    <source>
        <dbReference type="EMBL" id="MEN0645563.1"/>
    </source>
</evidence>
<dbReference type="RefSeq" id="WP_343132230.1">
    <property type="nucleotide sequence ID" value="NZ_JBCITK010000002.1"/>
</dbReference>
<keyword evidence="2" id="KW-1185">Reference proteome</keyword>
<accession>A0ABU9VNS3</accession>
<dbReference type="EMBL" id="JBCITK010000002">
    <property type="protein sequence ID" value="MEN0645563.1"/>
    <property type="molecule type" value="Genomic_DNA"/>
</dbReference>